<evidence type="ECO:0000313" key="1">
    <source>
        <dbReference type="EMBL" id="ELW67538.1"/>
    </source>
</evidence>
<dbReference type="Proteomes" id="UP000011518">
    <property type="component" value="Unassembled WGS sequence"/>
</dbReference>
<gene>
    <name evidence="1" type="ORF">TREES_T100003968</name>
</gene>
<dbReference type="PANTHER" id="PTHR46104:SF1">
    <property type="entry name" value="GENE 9195-RELATED"/>
    <property type="match status" value="1"/>
</dbReference>
<dbReference type="AlphaFoldDB" id="L9KXW1"/>
<proteinExistence type="predicted"/>
<organism evidence="1 2">
    <name type="scientific">Tupaia chinensis</name>
    <name type="common">Chinese tree shrew</name>
    <name type="synonym">Tupaia belangeri chinensis</name>
    <dbReference type="NCBI Taxonomy" id="246437"/>
    <lineage>
        <taxon>Eukaryota</taxon>
        <taxon>Metazoa</taxon>
        <taxon>Chordata</taxon>
        <taxon>Craniata</taxon>
        <taxon>Vertebrata</taxon>
        <taxon>Euteleostomi</taxon>
        <taxon>Mammalia</taxon>
        <taxon>Eutheria</taxon>
        <taxon>Euarchontoglires</taxon>
        <taxon>Scandentia</taxon>
        <taxon>Tupaiidae</taxon>
        <taxon>Tupaia</taxon>
    </lineage>
</organism>
<dbReference type="InterPro" id="IPR009030">
    <property type="entry name" value="Growth_fac_rcpt_cys_sf"/>
</dbReference>
<reference evidence="2" key="1">
    <citation type="submission" date="2012-07" db="EMBL/GenBank/DDBJ databases">
        <title>Genome of the Chinese tree shrew, a rising model animal genetically related to primates.</title>
        <authorList>
            <person name="Zhang G."/>
            <person name="Fan Y."/>
            <person name="Yao Y."/>
            <person name="Huang Z."/>
        </authorList>
    </citation>
    <scope>NUCLEOTIDE SEQUENCE [LARGE SCALE GENOMIC DNA]</scope>
</reference>
<evidence type="ECO:0000313" key="2">
    <source>
        <dbReference type="Proteomes" id="UP000011518"/>
    </source>
</evidence>
<name>L9KXW1_TUPCH</name>
<keyword evidence="2" id="KW-1185">Reference proteome</keyword>
<sequence>MLQPRLAKDPAPSLVQPCAAFLSRCSSMLQPGLWAALAPLLAAVRAGPTTLSPQGAVDCCPLCLVTCLAGQHRVAGSYLQCRTGCQPDDEASSQSLTPWLQPFVLGPQSDWTVRLAAELKPLFAGTGGLGRPPAPCPAGHYCPPGTKEPTQFQCPPGTWSNRTRLTSSEECAPCPGGWFCASGAQMPSGTCRTGHYCPQGTKWGTQFPCPAGTYSSRTGNSQLEDCVPCPPGAFCPSGAPEPVLCPRGTYRQGPSARLAVACVLCPPGHHCPELGTVTPRPCSAGSFSLVSDKVTKRSRGTVTRPMAERELGEPGVGLYPLAPYVVFDLGSIPLSAQGTFREVPGAASVEDCQPCHPGAFCGRTGLAKPQGLCRPGHHCGPGSNTSSPEGLPFGDLCPPGYFCPAGTKDPRQWPCPAGTWNPDRGAQDVSWCLPCPPGLFCAIAGQAAPGGPCASGFHCPGGARTPRPLGGLWGDLRGSLVATPRLDWEQSNGTGQETHQERTCPPGHYFSGRFRWPCLPGTYRPWQGQSRVQGCRCPEGAEVTHPDGGIHATPGGPCPPGHFCPVGTGVPLPCPVGTFSDRKVGQRIVQRGVMHALWPDSKVQRQAALLTVPRGHSEQGGPCPRGHFCPKGTSLPQPCPAGSYSHLTGQATCFPCPAGYYCPENVTNYNEHPCPAGFYCPRGTKHATQFPCPRGYYNPDPRTQSLDGCLPCPPGHYCGQENLTRASGPCDAGWFCVSAAWTARPFDLDNYTSSNCLCPATATGGKCPAGSYCPQGSPEPTPCPPGSFCATSAAGSRRPTPCPAGTFSSLPEQTASSGCQACPPGFYCKETGLQAPSGQCPAGYYCDSSTGPVQDFSLHPCPRGYYCPMGTAEATYYSCPVGTYSPQQGLRSVTECQPCPAGKFCAQAGLVMPTGTGPQGAPGRKGLQAEVGWEGGGAGMIQESLDGSPTGLSRAVT</sequence>
<dbReference type="Gene3D" id="2.10.50.10">
    <property type="entry name" value="Tumor Necrosis Factor Receptor, subunit A, domain 2"/>
    <property type="match status" value="4"/>
</dbReference>
<dbReference type="PANTHER" id="PTHR46104">
    <property type="entry name" value="GENE 9195-RELATED-RELATED"/>
    <property type="match status" value="1"/>
</dbReference>
<dbReference type="SMART" id="SM01411">
    <property type="entry name" value="Ephrin_rec_like"/>
    <property type="match status" value="10"/>
</dbReference>
<dbReference type="InParanoid" id="L9KXW1"/>
<protein>
    <submittedName>
        <fullName evidence="1">Uncharacterized protein</fullName>
    </submittedName>
</protein>
<dbReference type="EMBL" id="KB320608">
    <property type="protein sequence ID" value="ELW67538.1"/>
    <property type="molecule type" value="Genomic_DNA"/>
</dbReference>
<reference evidence="2" key="2">
    <citation type="journal article" date="2013" name="Nat. Commun.">
        <title>Genome of the Chinese tree shrew.</title>
        <authorList>
            <person name="Fan Y."/>
            <person name="Huang Z.Y."/>
            <person name="Cao C.C."/>
            <person name="Chen C.S."/>
            <person name="Chen Y.X."/>
            <person name="Fan D.D."/>
            <person name="He J."/>
            <person name="Hou H.L."/>
            <person name="Hu L."/>
            <person name="Hu X.T."/>
            <person name="Jiang X.T."/>
            <person name="Lai R."/>
            <person name="Lang Y.S."/>
            <person name="Liang B."/>
            <person name="Liao S.G."/>
            <person name="Mu D."/>
            <person name="Ma Y.Y."/>
            <person name="Niu Y.Y."/>
            <person name="Sun X.Q."/>
            <person name="Xia J.Q."/>
            <person name="Xiao J."/>
            <person name="Xiong Z.Q."/>
            <person name="Xu L."/>
            <person name="Yang L."/>
            <person name="Zhang Y."/>
            <person name="Zhao W."/>
            <person name="Zhao X.D."/>
            <person name="Zheng Y.T."/>
            <person name="Zhou J.M."/>
            <person name="Zhu Y.B."/>
            <person name="Zhang G.J."/>
            <person name="Wang J."/>
            <person name="Yao Y.G."/>
        </authorList>
    </citation>
    <scope>NUCLEOTIDE SEQUENCE [LARGE SCALE GENOMIC DNA]</scope>
</reference>
<dbReference type="SUPFAM" id="SSF57184">
    <property type="entry name" value="Growth factor receptor domain"/>
    <property type="match status" value="4"/>
</dbReference>
<accession>L9KXW1</accession>